<evidence type="ECO:0000313" key="7">
    <source>
        <dbReference type="Proteomes" id="UP000245207"/>
    </source>
</evidence>
<accession>A0A2U1KH15</accession>
<evidence type="ECO:0000313" key="6">
    <source>
        <dbReference type="EMBL" id="PWA54765.1"/>
    </source>
</evidence>
<dbReference type="AlphaFoldDB" id="A0A2U1KH15"/>
<sequence length="183" mass="19688">MALTKHTLILIFLFIHIIFAASKNAHSTPLSAPDAPPTKPDKDKDSPDGKRAPSQPQDGPEGGVANKVAKKMKAVEKKINEFNESLKKRIGSPGSSHGTQECVSECDEVFGAALDDIKNTLESLESQNLMKANFDVSAVATNVDTCSDCFKEMVGGDEEVEKLGEWVRKTTGDALDALQKATD</sequence>
<dbReference type="EMBL" id="PKPP01018834">
    <property type="protein sequence ID" value="PWA36077.1"/>
    <property type="molecule type" value="Genomic_DNA"/>
</dbReference>
<evidence type="ECO:0000256" key="1">
    <source>
        <dbReference type="SAM" id="MobiDB-lite"/>
    </source>
</evidence>
<dbReference type="Gene3D" id="1.20.140.40">
    <property type="entry name" value="Invertase/pectin methylesterase inhibitor family protein"/>
    <property type="match status" value="1"/>
</dbReference>
<protein>
    <recommendedName>
        <fullName evidence="3">Pectinesterase inhibitor domain-containing protein</fullName>
    </recommendedName>
</protein>
<dbReference type="EMBL" id="PKPP01006973">
    <property type="protein sequence ID" value="PWA54765.1"/>
    <property type="molecule type" value="Genomic_DNA"/>
</dbReference>
<dbReference type="InterPro" id="IPR035513">
    <property type="entry name" value="Invertase/methylesterase_inhib"/>
</dbReference>
<evidence type="ECO:0000313" key="4">
    <source>
        <dbReference type="EMBL" id="PWA36077.1"/>
    </source>
</evidence>
<dbReference type="InterPro" id="IPR006501">
    <property type="entry name" value="Pectinesterase_inhib_dom"/>
</dbReference>
<proteinExistence type="predicted"/>
<organism evidence="5 7">
    <name type="scientific">Artemisia annua</name>
    <name type="common">Sweet wormwood</name>
    <dbReference type="NCBI Taxonomy" id="35608"/>
    <lineage>
        <taxon>Eukaryota</taxon>
        <taxon>Viridiplantae</taxon>
        <taxon>Streptophyta</taxon>
        <taxon>Embryophyta</taxon>
        <taxon>Tracheophyta</taxon>
        <taxon>Spermatophyta</taxon>
        <taxon>Magnoliopsida</taxon>
        <taxon>eudicotyledons</taxon>
        <taxon>Gunneridae</taxon>
        <taxon>Pentapetalae</taxon>
        <taxon>asterids</taxon>
        <taxon>campanulids</taxon>
        <taxon>Asterales</taxon>
        <taxon>Asteraceae</taxon>
        <taxon>Asteroideae</taxon>
        <taxon>Anthemideae</taxon>
        <taxon>Artemisiinae</taxon>
        <taxon>Artemisia</taxon>
    </lineage>
</organism>
<feature type="compositionally biased region" description="Basic and acidic residues" evidence="1">
    <location>
        <begin position="39"/>
        <end position="51"/>
    </location>
</feature>
<gene>
    <name evidence="6" type="ORF">CTI12_AA432610</name>
    <name evidence="4" type="ORF">CTI12_AA603510</name>
    <name evidence="5" type="ORF">CTI12_AA603530</name>
</gene>
<evidence type="ECO:0000256" key="2">
    <source>
        <dbReference type="SAM" id="SignalP"/>
    </source>
</evidence>
<keyword evidence="2" id="KW-0732">Signal</keyword>
<feature type="signal peptide" evidence="2">
    <location>
        <begin position="1"/>
        <end position="20"/>
    </location>
</feature>
<evidence type="ECO:0000313" key="5">
    <source>
        <dbReference type="EMBL" id="PWA36079.1"/>
    </source>
</evidence>
<evidence type="ECO:0000259" key="3">
    <source>
        <dbReference type="Pfam" id="PF04043"/>
    </source>
</evidence>
<dbReference type="OrthoDB" id="1915198at2759"/>
<dbReference type="SUPFAM" id="SSF101148">
    <property type="entry name" value="Plant invertase/pectin methylesterase inhibitor"/>
    <property type="match status" value="1"/>
</dbReference>
<dbReference type="GO" id="GO:0004857">
    <property type="term" value="F:enzyme inhibitor activity"/>
    <property type="evidence" value="ECO:0007669"/>
    <property type="project" value="InterPro"/>
</dbReference>
<feature type="chain" id="PRO_5033327445" description="Pectinesterase inhibitor domain-containing protein" evidence="2">
    <location>
        <begin position="21"/>
        <end position="183"/>
    </location>
</feature>
<reference evidence="5 7" key="1">
    <citation type="journal article" date="2018" name="Mol. Plant">
        <title>The genome of Artemisia annua provides insight into the evolution of Asteraceae family and artemisinin biosynthesis.</title>
        <authorList>
            <person name="Shen Q."/>
            <person name="Zhang L."/>
            <person name="Liao Z."/>
            <person name="Wang S."/>
            <person name="Yan T."/>
            <person name="Shi P."/>
            <person name="Liu M."/>
            <person name="Fu X."/>
            <person name="Pan Q."/>
            <person name="Wang Y."/>
            <person name="Lv Z."/>
            <person name="Lu X."/>
            <person name="Zhang F."/>
            <person name="Jiang W."/>
            <person name="Ma Y."/>
            <person name="Chen M."/>
            <person name="Hao X."/>
            <person name="Li L."/>
            <person name="Tang Y."/>
            <person name="Lv G."/>
            <person name="Zhou Y."/>
            <person name="Sun X."/>
            <person name="Brodelius P.E."/>
            <person name="Rose J.K.C."/>
            <person name="Tang K."/>
        </authorList>
    </citation>
    <scope>NUCLEOTIDE SEQUENCE [LARGE SCALE GENOMIC DNA]</scope>
    <source>
        <strain evidence="7">cv. Huhao1</strain>
        <tissue evidence="5">Leaf</tissue>
    </source>
</reference>
<feature type="domain" description="Pectinesterase inhibitor" evidence="3">
    <location>
        <begin position="66"/>
        <end position="160"/>
    </location>
</feature>
<feature type="region of interest" description="Disordered" evidence="1">
    <location>
        <begin position="26"/>
        <end position="70"/>
    </location>
</feature>
<dbReference type="Pfam" id="PF04043">
    <property type="entry name" value="PMEI"/>
    <property type="match status" value="1"/>
</dbReference>
<dbReference type="EMBL" id="PKPP01018834">
    <property type="protein sequence ID" value="PWA36079.1"/>
    <property type="molecule type" value="Genomic_DNA"/>
</dbReference>
<dbReference type="Proteomes" id="UP000245207">
    <property type="component" value="Unassembled WGS sequence"/>
</dbReference>
<comment type="caution">
    <text evidence="5">The sequence shown here is derived from an EMBL/GenBank/DDBJ whole genome shotgun (WGS) entry which is preliminary data.</text>
</comment>
<name>A0A2U1KH15_ARTAN</name>
<keyword evidence="7" id="KW-1185">Reference proteome</keyword>